<dbReference type="SUPFAM" id="SSF54427">
    <property type="entry name" value="NTF2-like"/>
    <property type="match status" value="1"/>
</dbReference>
<dbReference type="InterPro" id="IPR037401">
    <property type="entry name" value="SnoaL-like"/>
</dbReference>
<proteinExistence type="predicted"/>
<dbReference type="RefSeq" id="WP_210027896.1">
    <property type="nucleotide sequence ID" value="NZ_JAGINU010000001.1"/>
</dbReference>
<evidence type="ECO:0000259" key="1">
    <source>
        <dbReference type="Pfam" id="PF13577"/>
    </source>
</evidence>
<dbReference type="GO" id="GO:0051213">
    <property type="term" value="F:dioxygenase activity"/>
    <property type="evidence" value="ECO:0007669"/>
    <property type="project" value="UniProtKB-KW"/>
</dbReference>
<keyword evidence="2" id="KW-0560">Oxidoreductase</keyword>
<comment type="caution">
    <text evidence="2">The sequence shown here is derived from an EMBL/GenBank/DDBJ whole genome shotgun (WGS) entry which is preliminary data.</text>
</comment>
<reference evidence="2 3" key="1">
    <citation type="submission" date="2021-03" db="EMBL/GenBank/DDBJ databases">
        <title>Sequencing the genomes of 1000 actinobacteria strains.</title>
        <authorList>
            <person name="Klenk H.-P."/>
        </authorList>
    </citation>
    <scope>NUCLEOTIDE SEQUENCE [LARGE SCALE GENOMIC DNA]</scope>
    <source>
        <strain evidence="2 3">DSM 45256</strain>
    </source>
</reference>
<dbReference type="Pfam" id="PF13577">
    <property type="entry name" value="SnoaL_4"/>
    <property type="match status" value="1"/>
</dbReference>
<keyword evidence="2" id="KW-0223">Dioxygenase</keyword>
<keyword evidence="3" id="KW-1185">Reference proteome</keyword>
<name>A0ABS4VUX1_9PSEU</name>
<protein>
    <submittedName>
        <fullName evidence="2">3-phenylpropionate/cinnamic acid dioxygenase small subunit</fullName>
    </submittedName>
</protein>
<feature type="domain" description="SnoaL-like" evidence="1">
    <location>
        <begin position="6"/>
        <end position="126"/>
    </location>
</feature>
<sequence>MARTPQDTLEIHELVVRYGFVVDDREWDGFGDILTEDAVIDLRDHDVDPPVGLGPYTGLDEITHHYRDVLTHPSQHMLVNHVIDDISDDEVVVRSKALVLLPEQRTAGLVYRDVVVRTPKGWRIRQKNVKLYR</sequence>
<accession>A0ABS4VUX1</accession>
<dbReference type="CDD" id="cd00531">
    <property type="entry name" value="NTF2_like"/>
    <property type="match status" value="1"/>
</dbReference>
<evidence type="ECO:0000313" key="2">
    <source>
        <dbReference type="EMBL" id="MBP2367732.1"/>
    </source>
</evidence>
<evidence type="ECO:0000313" key="3">
    <source>
        <dbReference type="Proteomes" id="UP001519295"/>
    </source>
</evidence>
<gene>
    <name evidence="2" type="ORF">JOF36_003428</name>
</gene>
<dbReference type="Proteomes" id="UP001519295">
    <property type="component" value="Unassembled WGS sequence"/>
</dbReference>
<dbReference type="EMBL" id="JAGINU010000001">
    <property type="protein sequence ID" value="MBP2367732.1"/>
    <property type="molecule type" value="Genomic_DNA"/>
</dbReference>
<dbReference type="InterPro" id="IPR032710">
    <property type="entry name" value="NTF2-like_dom_sf"/>
</dbReference>
<organism evidence="2 3">
    <name type="scientific">Pseudonocardia parietis</name>
    <dbReference type="NCBI Taxonomy" id="570936"/>
    <lineage>
        <taxon>Bacteria</taxon>
        <taxon>Bacillati</taxon>
        <taxon>Actinomycetota</taxon>
        <taxon>Actinomycetes</taxon>
        <taxon>Pseudonocardiales</taxon>
        <taxon>Pseudonocardiaceae</taxon>
        <taxon>Pseudonocardia</taxon>
    </lineage>
</organism>
<dbReference type="Gene3D" id="3.10.450.50">
    <property type="match status" value="1"/>
</dbReference>